<evidence type="ECO:0000256" key="5">
    <source>
        <dbReference type="ARBA" id="ARBA00023180"/>
    </source>
</evidence>
<evidence type="ECO:0000256" key="4">
    <source>
        <dbReference type="ARBA" id="ARBA00023136"/>
    </source>
</evidence>
<evidence type="ECO:0000256" key="1">
    <source>
        <dbReference type="ARBA" id="ARBA00004167"/>
    </source>
</evidence>
<feature type="domain" description="APCDD1" evidence="8">
    <location>
        <begin position="43"/>
        <end position="288"/>
    </location>
</feature>
<dbReference type="Proteomes" id="UP000215902">
    <property type="component" value="Unassembled WGS sequence"/>
</dbReference>
<evidence type="ECO:0000256" key="2">
    <source>
        <dbReference type="ARBA" id="ARBA00022692"/>
    </source>
</evidence>
<sequence length="554" mass="61671">MDPTSTLLHLLIIAALGLEASRSQGAEPSGDELPAGGTSDDGFCDRNLEALTAGPAETLTPPRLRGLWVSTGCEIRPGPEFVTRRYQFINDTHFSALQFYYSDSSCRDAFYGLETRGYLKVEGNSLSPGLLGWKSSAYELFRPPMLLQVTAMPYTESAAKFLQSKVTSFSAECRRRFQSNPLESDWSPGGGPYHLLLYVEYRGRVMRDFDCSRKLGFNLHEMQLVRTELGAERRRRLYLGDLATDFSQRHRHRPSSFQEPLEEATAQDCSNCQLLSRASLRQPPALPWRALMTLSGSPLGEWISVRCESRPQSNYLIRRLRFLPASNSSASSNRWVGEYHHFHDPLCGRPYFSVTAYGWVTAKSRDSLLPATRQFEFRIVGLAITPRDSRSLDQLTAYDGFGCGRRSDWRLNQAQDVTSTNGCDHFRLQVPTTSEQVMMEELLSGGRALLWVGAIPNSLPGGGGGIDNHGVPERHLPTSFQSPLIRCREFETRASFASSASSASAVPHRPPSASSKEDARSEGRSSGGSPLAQRRHRVICWVLAAAMALNSPWY</sequence>
<evidence type="ECO:0000256" key="7">
    <source>
        <dbReference type="SAM" id="SignalP"/>
    </source>
</evidence>
<name>A0A267GMX0_9PLAT</name>
<organism evidence="9 10">
    <name type="scientific">Macrostomum lignano</name>
    <dbReference type="NCBI Taxonomy" id="282301"/>
    <lineage>
        <taxon>Eukaryota</taxon>
        <taxon>Metazoa</taxon>
        <taxon>Spiralia</taxon>
        <taxon>Lophotrochozoa</taxon>
        <taxon>Platyhelminthes</taxon>
        <taxon>Rhabditophora</taxon>
        <taxon>Macrostomorpha</taxon>
        <taxon>Macrostomida</taxon>
        <taxon>Macrostomidae</taxon>
        <taxon>Macrostomum</taxon>
    </lineage>
</organism>
<feature type="chain" id="PRO_5012967092" description="APCDD1 domain-containing protein" evidence="7">
    <location>
        <begin position="26"/>
        <end position="554"/>
    </location>
</feature>
<reference evidence="9 10" key="1">
    <citation type="submission" date="2017-06" db="EMBL/GenBank/DDBJ databases">
        <title>A platform for efficient transgenesis in Macrostomum lignano, a flatworm model organism for stem cell research.</title>
        <authorList>
            <person name="Berezikov E."/>
        </authorList>
    </citation>
    <scope>NUCLEOTIDE SEQUENCE [LARGE SCALE GENOMIC DNA]</scope>
    <source>
        <strain evidence="9">DV1</strain>
        <tissue evidence="9">Whole organism</tissue>
    </source>
</reference>
<dbReference type="GO" id="GO:0030178">
    <property type="term" value="P:negative regulation of Wnt signaling pathway"/>
    <property type="evidence" value="ECO:0007669"/>
    <property type="project" value="InterPro"/>
</dbReference>
<comment type="subcellular location">
    <subcellularLocation>
        <location evidence="1">Membrane</location>
        <topology evidence="1">Single-pass membrane protein</topology>
    </subcellularLocation>
</comment>
<feature type="domain" description="APCDD1" evidence="8">
    <location>
        <begin position="289"/>
        <end position="511"/>
    </location>
</feature>
<feature type="compositionally biased region" description="Low complexity" evidence="6">
    <location>
        <begin position="498"/>
        <end position="514"/>
    </location>
</feature>
<dbReference type="AlphaFoldDB" id="A0A267GMX0"/>
<dbReference type="GO" id="GO:0017147">
    <property type="term" value="F:Wnt-protein binding"/>
    <property type="evidence" value="ECO:0007669"/>
    <property type="project" value="InterPro"/>
</dbReference>
<dbReference type="SMART" id="SM01352">
    <property type="entry name" value="APCDDC"/>
    <property type="match status" value="2"/>
</dbReference>
<dbReference type="InterPro" id="IPR029405">
    <property type="entry name" value="APCDD1_dom"/>
</dbReference>
<dbReference type="Pfam" id="PF14921">
    <property type="entry name" value="APCDDC"/>
    <property type="match status" value="2"/>
</dbReference>
<dbReference type="PANTHER" id="PTHR31021">
    <property type="entry name" value="ADENOMATOSIS POLYPOSIS COLI DOWN-REGULATED 1"/>
    <property type="match status" value="1"/>
</dbReference>
<feature type="signal peptide" evidence="7">
    <location>
        <begin position="1"/>
        <end position="25"/>
    </location>
</feature>
<accession>A0A267GMX0</accession>
<dbReference type="InterPro" id="IPR042425">
    <property type="entry name" value="APCDD1"/>
</dbReference>
<proteinExistence type="predicted"/>
<keyword evidence="4" id="KW-0472">Membrane</keyword>
<feature type="region of interest" description="Disordered" evidence="6">
    <location>
        <begin position="498"/>
        <end position="530"/>
    </location>
</feature>
<dbReference type="STRING" id="282301.A0A267GMX0"/>
<dbReference type="EMBL" id="NIVC01000267">
    <property type="protein sequence ID" value="PAA86737.1"/>
    <property type="molecule type" value="Genomic_DNA"/>
</dbReference>
<protein>
    <recommendedName>
        <fullName evidence="8">APCDD1 domain-containing protein</fullName>
    </recommendedName>
</protein>
<dbReference type="OrthoDB" id="5985602at2759"/>
<keyword evidence="10" id="KW-1185">Reference proteome</keyword>
<comment type="caution">
    <text evidence="9">The sequence shown here is derived from an EMBL/GenBank/DDBJ whole genome shotgun (WGS) entry which is preliminary data.</text>
</comment>
<dbReference type="GO" id="GO:0005886">
    <property type="term" value="C:plasma membrane"/>
    <property type="evidence" value="ECO:0007669"/>
    <property type="project" value="InterPro"/>
</dbReference>
<keyword evidence="5" id="KW-0325">Glycoprotein</keyword>
<keyword evidence="3 7" id="KW-0732">Signal</keyword>
<evidence type="ECO:0000256" key="6">
    <source>
        <dbReference type="SAM" id="MobiDB-lite"/>
    </source>
</evidence>
<evidence type="ECO:0000313" key="9">
    <source>
        <dbReference type="EMBL" id="PAA86737.1"/>
    </source>
</evidence>
<evidence type="ECO:0000313" key="10">
    <source>
        <dbReference type="Proteomes" id="UP000215902"/>
    </source>
</evidence>
<keyword evidence="2" id="KW-0812">Transmembrane</keyword>
<evidence type="ECO:0000259" key="8">
    <source>
        <dbReference type="SMART" id="SM01352"/>
    </source>
</evidence>
<dbReference type="PANTHER" id="PTHR31021:SF1">
    <property type="entry name" value="CHROMOSOME UNDETERMINED SCAFFOLD_56, WHOLE GENOME SHOTGUN SEQUENCE"/>
    <property type="match status" value="1"/>
</dbReference>
<gene>
    <name evidence="9" type="ORF">BOX15_Mlig012241g1</name>
</gene>
<evidence type="ECO:0000256" key="3">
    <source>
        <dbReference type="ARBA" id="ARBA00022729"/>
    </source>
</evidence>